<protein>
    <submittedName>
        <fullName evidence="2">Uncharacterized protein</fullName>
    </submittedName>
</protein>
<evidence type="ECO:0000313" key="2">
    <source>
        <dbReference type="EMBL" id="KAK2831714.1"/>
    </source>
</evidence>
<proteinExistence type="predicted"/>
<reference evidence="2" key="1">
    <citation type="submission" date="2023-08" db="EMBL/GenBank/DDBJ databases">
        <title>Pelteobagrus vachellii genome.</title>
        <authorList>
            <person name="Liu H."/>
        </authorList>
    </citation>
    <scope>NUCLEOTIDE SEQUENCE</scope>
    <source>
        <strain evidence="2">PRFRI_2022a</strain>
        <tissue evidence="2">Muscle</tissue>
    </source>
</reference>
<dbReference type="Proteomes" id="UP001187315">
    <property type="component" value="Unassembled WGS sequence"/>
</dbReference>
<sequence length="161" mass="17460">MGKDMRHFNSHLMEKPPGRTRMASDSPPYMSQRSKVGAKHFPSCGICNGMFSLETPPMKFTSDLVGKTEISEVSLTEKVLPTENLQLSILGSACSVAQCSQTAGHRVVQSSALVHPDNLSHSIREPDEISELHITVLSAAGLLPRVSISAAFSSNISIRQR</sequence>
<keyword evidence="3" id="KW-1185">Reference proteome</keyword>
<feature type="region of interest" description="Disordered" evidence="1">
    <location>
        <begin position="1"/>
        <end position="34"/>
    </location>
</feature>
<dbReference type="EMBL" id="JAVHJS010000017">
    <property type="protein sequence ID" value="KAK2831714.1"/>
    <property type="molecule type" value="Genomic_DNA"/>
</dbReference>
<evidence type="ECO:0000313" key="3">
    <source>
        <dbReference type="Proteomes" id="UP001187315"/>
    </source>
</evidence>
<evidence type="ECO:0000256" key="1">
    <source>
        <dbReference type="SAM" id="MobiDB-lite"/>
    </source>
</evidence>
<dbReference type="AlphaFoldDB" id="A0AA88M710"/>
<feature type="compositionally biased region" description="Basic and acidic residues" evidence="1">
    <location>
        <begin position="1"/>
        <end position="17"/>
    </location>
</feature>
<gene>
    <name evidence="2" type="ORF">Q7C36_016800</name>
</gene>
<name>A0AA88M710_TACVA</name>
<accession>A0AA88M710</accession>
<comment type="caution">
    <text evidence="2">The sequence shown here is derived from an EMBL/GenBank/DDBJ whole genome shotgun (WGS) entry which is preliminary data.</text>
</comment>
<organism evidence="2 3">
    <name type="scientific">Tachysurus vachellii</name>
    <name type="common">Darkbarbel catfish</name>
    <name type="synonym">Pelteobagrus vachellii</name>
    <dbReference type="NCBI Taxonomy" id="175792"/>
    <lineage>
        <taxon>Eukaryota</taxon>
        <taxon>Metazoa</taxon>
        <taxon>Chordata</taxon>
        <taxon>Craniata</taxon>
        <taxon>Vertebrata</taxon>
        <taxon>Euteleostomi</taxon>
        <taxon>Actinopterygii</taxon>
        <taxon>Neopterygii</taxon>
        <taxon>Teleostei</taxon>
        <taxon>Ostariophysi</taxon>
        <taxon>Siluriformes</taxon>
        <taxon>Bagridae</taxon>
        <taxon>Tachysurus</taxon>
    </lineage>
</organism>